<comment type="caution">
    <text evidence="1">The sequence shown here is derived from an EMBL/GenBank/DDBJ whole genome shotgun (WGS) entry which is preliminary data.</text>
</comment>
<proteinExistence type="predicted"/>
<sequence length="109" mass="12663">VLTEEVCSLKESQLKNESSTLHKSSALAPKDQIQRDASLMLKLETEKKNDVRKDEFKENCETLMNESRFHSNKISETDEKLTKKEIKGHIQLKNKNEADKHILHVYDKP</sequence>
<gene>
    <name evidence="1" type="ORF">FMOSSE_LOCUS11275</name>
</gene>
<reference evidence="1" key="1">
    <citation type="submission" date="2021-06" db="EMBL/GenBank/DDBJ databases">
        <authorList>
            <person name="Kallberg Y."/>
            <person name="Tangrot J."/>
            <person name="Rosling A."/>
        </authorList>
    </citation>
    <scope>NUCLEOTIDE SEQUENCE</scope>
    <source>
        <strain evidence="1">87-6 pot B 2015</strain>
    </source>
</reference>
<name>A0A9N9H047_FUNMO</name>
<protein>
    <submittedName>
        <fullName evidence="1">8657_t:CDS:1</fullName>
    </submittedName>
</protein>
<evidence type="ECO:0000313" key="1">
    <source>
        <dbReference type="EMBL" id="CAG8646883.1"/>
    </source>
</evidence>
<keyword evidence="2" id="KW-1185">Reference proteome</keyword>
<evidence type="ECO:0000313" key="2">
    <source>
        <dbReference type="Proteomes" id="UP000789375"/>
    </source>
</evidence>
<dbReference type="Proteomes" id="UP000789375">
    <property type="component" value="Unassembled WGS sequence"/>
</dbReference>
<organism evidence="1 2">
    <name type="scientific">Funneliformis mosseae</name>
    <name type="common">Endomycorrhizal fungus</name>
    <name type="synonym">Glomus mosseae</name>
    <dbReference type="NCBI Taxonomy" id="27381"/>
    <lineage>
        <taxon>Eukaryota</taxon>
        <taxon>Fungi</taxon>
        <taxon>Fungi incertae sedis</taxon>
        <taxon>Mucoromycota</taxon>
        <taxon>Glomeromycotina</taxon>
        <taxon>Glomeromycetes</taxon>
        <taxon>Glomerales</taxon>
        <taxon>Glomeraceae</taxon>
        <taxon>Funneliformis</taxon>
    </lineage>
</organism>
<dbReference type="EMBL" id="CAJVPP010004272">
    <property type="protein sequence ID" value="CAG8646883.1"/>
    <property type="molecule type" value="Genomic_DNA"/>
</dbReference>
<accession>A0A9N9H047</accession>
<feature type="non-terminal residue" evidence="1">
    <location>
        <position position="109"/>
    </location>
</feature>
<dbReference type="AlphaFoldDB" id="A0A9N9H047"/>